<evidence type="ECO:0000256" key="3">
    <source>
        <dbReference type="ARBA" id="ARBA00022670"/>
    </source>
</evidence>
<dbReference type="GO" id="GO:0008236">
    <property type="term" value="F:serine-type peptidase activity"/>
    <property type="evidence" value="ECO:0007669"/>
    <property type="project" value="UniProtKB-KW"/>
</dbReference>
<evidence type="ECO:0000256" key="5">
    <source>
        <dbReference type="ARBA" id="ARBA00022825"/>
    </source>
</evidence>
<dbReference type="InterPro" id="IPR027478">
    <property type="entry name" value="LdcA_N"/>
</dbReference>
<evidence type="ECO:0000313" key="10">
    <source>
        <dbReference type="Proteomes" id="UP000430692"/>
    </source>
</evidence>
<proteinExistence type="inferred from homology"/>
<gene>
    <name evidence="9" type="ORF">GSM42_10340</name>
</gene>
<dbReference type="GO" id="GO:0004180">
    <property type="term" value="F:carboxypeptidase activity"/>
    <property type="evidence" value="ECO:0007669"/>
    <property type="project" value="UniProtKB-KW"/>
</dbReference>
<evidence type="ECO:0000313" key="9">
    <source>
        <dbReference type="EMBL" id="MXQ54105.1"/>
    </source>
</evidence>
<dbReference type="EMBL" id="WUUL01000006">
    <property type="protein sequence ID" value="MXQ54105.1"/>
    <property type="molecule type" value="Genomic_DNA"/>
</dbReference>
<keyword evidence="2 9" id="KW-0121">Carboxypeptidase</keyword>
<dbReference type="InterPro" id="IPR027461">
    <property type="entry name" value="Carboxypeptidase_A_C_sf"/>
</dbReference>
<accession>A0A6I4VV98</accession>
<dbReference type="InterPro" id="IPR040921">
    <property type="entry name" value="Peptidase_S66C"/>
</dbReference>
<feature type="active site" description="Nucleophile" evidence="6">
    <location>
        <position position="110"/>
    </location>
</feature>
<dbReference type="Gene3D" id="3.50.30.60">
    <property type="entry name" value="LD-carboxypeptidase A C-terminal domain-like"/>
    <property type="match status" value="1"/>
</dbReference>
<dbReference type="GO" id="GO:0006508">
    <property type="term" value="P:proteolysis"/>
    <property type="evidence" value="ECO:0007669"/>
    <property type="project" value="UniProtKB-KW"/>
</dbReference>
<dbReference type="PANTHER" id="PTHR30237">
    <property type="entry name" value="MURAMOYLTETRAPEPTIDE CARBOXYPEPTIDASE"/>
    <property type="match status" value="1"/>
</dbReference>
<dbReference type="Proteomes" id="UP000430692">
    <property type="component" value="Unassembled WGS sequence"/>
</dbReference>
<dbReference type="SUPFAM" id="SSF141986">
    <property type="entry name" value="LD-carboxypeptidase A C-terminal domain-like"/>
    <property type="match status" value="1"/>
</dbReference>
<feature type="active site" description="Charge relay system" evidence="6">
    <location>
        <position position="276"/>
    </location>
</feature>
<keyword evidence="3" id="KW-0645">Protease</keyword>
<feature type="domain" description="LD-carboxypeptidase C-terminal" evidence="8">
    <location>
        <begin position="178"/>
        <end position="291"/>
    </location>
</feature>
<evidence type="ECO:0000259" key="8">
    <source>
        <dbReference type="Pfam" id="PF17676"/>
    </source>
</evidence>
<feature type="domain" description="LD-carboxypeptidase N-terminal" evidence="7">
    <location>
        <begin position="14"/>
        <end position="130"/>
    </location>
</feature>
<feature type="active site" description="Charge relay system" evidence="6">
    <location>
        <position position="209"/>
    </location>
</feature>
<comment type="caution">
    <text evidence="9">The sequence shown here is derived from an EMBL/GenBank/DDBJ whole genome shotgun (WGS) entry which is preliminary data.</text>
</comment>
<evidence type="ECO:0000256" key="1">
    <source>
        <dbReference type="ARBA" id="ARBA00010233"/>
    </source>
</evidence>
<evidence type="ECO:0000256" key="6">
    <source>
        <dbReference type="PIRSR" id="PIRSR028757-1"/>
    </source>
</evidence>
<evidence type="ECO:0000259" key="7">
    <source>
        <dbReference type="Pfam" id="PF02016"/>
    </source>
</evidence>
<name>A0A6I4VV98_9BACL</name>
<keyword evidence="10" id="KW-1185">Reference proteome</keyword>
<dbReference type="InterPro" id="IPR029062">
    <property type="entry name" value="Class_I_gatase-like"/>
</dbReference>
<dbReference type="Pfam" id="PF02016">
    <property type="entry name" value="Peptidase_S66"/>
    <property type="match status" value="1"/>
</dbReference>
<dbReference type="SUPFAM" id="SSF52317">
    <property type="entry name" value="Class I glutamine amidotransferase-like"/>
    <property type="match status" value="1"/>
</dbReference>
<dbReference type="InterPro" id="IPR003507">
    <property type="entry name" value="S66_fam"/>
</dbReference>
<protein>
    <submittedName>
        <fullName evidence="9">LD-carboxypeptidase</fullName>
    </submittedName>
</protein>
<dbReference type="RefSeq" id="WP_160801464.1">
    <property type="nucleotide sequence ID" value="NZ_WUUL01000006.1"/>
</dbReference>
<dbReference type="AlphaFoldDB" id="A0A6I4VV98"/>
<dbReference type="InterPro" id="IPR040449">
    <property type="entry name" value="Peptidase_S66_N"/>
</dbReference>
<reference evidence="9 10" key="1">
    <citation type="submission" date="2019-12" db="EMBL/GenBank/DDBJ databases">
        <title>Whole-genome analyses of novel actinobacteria.</title>
        <authorList>
            <person name="Sahin N."/>
            <person name="Saygin H."/>
        </authorList>
    </citation>
    <scope>NUCLEOTIDE SEQUENCE [LARGE SCALE GENOMIC DNA]</scope>
    <source>
        <strain evidence="9 10">KC615</strain>
    </source>
</reference>
<dbReference type="CDD" id="cd07025">
    <property type="entry name" value="Peptidase_S66"/>
    <property type="match status" value="1"/>
</dbReference>
<evidence type="ECO:0000256" key="4">
    <source>
        <dbReference type="ARBA" id="ARBA00022801"/>
    </source>
</evidence>
<dbReference type="Gene3D" id="3.40.50.10740">
    <property type="entry name" value="Class I glutamine amidotransferase-like"/>
    <property type="match status" value="1"/>
</dbReference>
<dbReference type="Pfam" id="PF17676">
    <property type="entry name" value="Peptidase_S66C"/>
    <property type="match status" value="1"/>
</dbReference>
<evidence type="ECO:0000256" key="2">
    <source>
        <dbReference type="ARBA" id="ARBA00022645"/>
    </source>
</evidence>
<keyword evidence="4" id="KW-0378">Hydrolase</keyword>
<keyword evidence="5" id="KW-0720">Serine protease</keyword>
<sequence>MAIKPPMLQSGDTIGIVTLGSPLGASTIDARIETLTSMGFQVLVGDHVYDYDGIVAAPASERASDFMRMIENPNVKMILASRGGTGVKDILPYLDYDVIRRNPKIISGYSDITILLNVIYQFSDLITFQGLMLIDFTPNTPTYNYEQFFITTSSFTNRRQIENPVGIPLTSLVQGNVTGPIVGGNLTSFADTLGTPYEINTNGKILLLEEIHESTEKIYRDLTRLIQAGKFRDCIGIVMGECTNCPISYGTSYDTLINSLLVPLGKPLMTNLNTAHGTYKTTIPIGARINLNTYENTLTVVESVVRA</sequence>
<comment type="similarity">
    <text evidence="1">Belongs to the peptidase S66 family.</text>
</comment>
<organism evidence="9 10">
    <name type="scientific">Shimazuella alba</name>
    <dbReference type="NCBI Taxonomy" id="2690964"/>
    <lineage>
        <taxon>Bacteria</taxon>
        <taxon>Bacillati</taxon>
        <taxon>Bacillota</taxon>
        <taxon>Bacilli</taxon>
        <taxon>Bacillales</taxon>
        <taxon>Thermoactinomycetaceae</taxon>
        <taxon>Shimazuella</taxon>
    </lineage>
</organism>
<dbReference type="PIRSF" id="PIRSF028757">
    <property type="entry name" value="LD-carboxypeptidase"/>
    <property type="match status" value="1"/>
</dbReference>
<dbReference type="PANTHER" id="PTHR30237:SF2">
    <property type="entry name" value="MUREIN TETRAPEPTIDE CARBOXYPEPTIDASE"/>
    <property type="match status" value="1"/>
</dbReference>